<dbReference type="Pfam" id="PF01757">
    <property type="entry name" value="Acyl_transf_3"/>
    <property type="match status" value="1"/>
</dbReference>
<dbReference type="InterPro" id="IPR002656">
    <property type="entry name" value="Acyl_transf_3_dom"/>
</dbReference>
<keyword evidence="1" id="KW-1133">Transmembrane helix</keyword>
<accession>A0ABW3T8C1</accession>
<feature type="transmembrane region" description="Helical" evidence="1">
    <location>
        <begin position="320"/>
        <end position="343"/>
    </location>
</feature>
<dbReference type="EC" id="2.3.-.-" evidence="3"/>
<keyword evidence="1" id="KW-0812">Transmembrane</keyword>
<keyword evidence="3" id="KW-0808">Transferase</keyword>
<feature type="transmembrane region" description="Helical" evidence="1">
    <location>
        <begin position="252"/>
        <end position="270"/>
    </location>
</feature>
<dbReference type="EMBL" id="JBHTLQ010000092">
    <property type="protein sequence ID" value="MFD1192925.1"/>
    <property type="molecule type" value="Genomic_DNA"/>
</dbReference>
<comment type="caution">
    <text evidence="3">The sequence shown here is derived from an EMBL/GenBank/DDBJ whole genome shotgun (WGS) entry which is preliminary data.</text>
</comment>
<keyword evidence="1" id="KW-0472">Membrane</keyword>
<evidence type="ECO:0000259" key="2">
    <source>
        <dbReference type="Pfam" id="PF01757"/>
    </source>
</evidence>
<feature type="transmembrane region" description="Helical" evidence="1">
    <location>
        <begin position="155"/>
        <end position="185"/>
    </location>
</feature>
<organism evidence="3 4">
    <name type="scientific">Phenylobacterium conjunctum</name>
    <dbReference type="NCBI Taxonomy" id="1298959"/>
    <lineage>
        <taxon>Bacteria</taxon>
        <taxon>Pseudomonadati</taxon>
        <taxon>Pseudomonadota</taxon>
        <taxon>Alphaproteobacteria</taxon>
        <taxon>Caulobacterales</taxon>
        <taxon>Caulobacteraceae</taxon>
        <taxon>Phenylobacterium</taxon>
    </lineage>
</organism>
<evidence type="ECO:0000313" key="3">
    <source>
        <dbReference type="EMBL" id="MFD1192925.1"/>
    </source>
</evidence>
<feature type="transmembrane region" description="Helical" evidence="1">
    <location>
        <begin position="51"/>
        <end position="71"/>
    </location>
</feature>
<feature type="transmembrane region" description="Helical" evidence="1">
    <location>
        <begin position="92"/>
        <end position="110"/>
    </location>
</feature>
<dbReference type="GO" id="GO:0016746">
    <property type="term" value="F:acyltransferase activity"/>
    <property type="evidence" value="ECO:0007669"/>
    <property type="project" value="UniProtKB-KW"/>
</dbReference>
<name>A0ABW3T8C1_9CAUL</name>
<evidence type="ECO:0000256" key="1">
    <source>
        <dbReference type="SAM" id="Phobius"/>
    </source>
</evidence>
<sequence length="363" mass="39913">MLPVAPLELRQDSASSSSLIYIQYLRALAALLVIFQHAHEQVAGLRNYMNTTLGEGGVDLFFVISGFVMMYSTGFKSPSARSFIFRRLERIVPLYWIMTLLTASLLLITPQLFRNSAFSISSLISSLIFFPQRNPGMTQSISPMLKLGWTLNYEMFFYVAFALFLAFRPVIRVVGVGFLFGLFFFLQETFNCQYTPILFWTDSIIFEFLIGCIIGALALSGVFRRASAWIAPALAGIGVICFVAFADAPGPRLFSAGIPAGLIVAGAAGAELKCGRNLLSGKFAFLGDASYSLYLGHLYPVIAFRVVWDKLSLPQEGVISAGLFVTACMVTGIFSGIVLYQCVERPIGRSLRSLRLPARSLTV</sequence>
<dbReference type="PANTHER" id="PTHR23028:SF131">
    <property type="entry name" value="BLR2367 PROTEIN"/>
    <property type="match status" value="1"/>
</dbReference>
<dbReference type="Proteomes" id="UP001597216">
    <property type="component" value="Unassembled WGS sequence"/>
</dbReference>
<protein>
    <submittedName>
        <fullName evidence="3">Acyltransferase family protein</fullName>
        <ecNumber evidence="3">2.3.-.-</ecNumber>
    </submittedName>
</protein>
<keyword evidence="3" id="KW-0012">Acyltransferase</keyword>
<reference evidence="4" key="1">
    <citation type="journal article" date="2019" name="Int. J. Syst. Evol. Microbiol.">
        <title>The Global Catalogue of Microorganisms (GCM) 10K type strain sequencing project: providing services to taxonomists for standard genome sequencing and annotation.</title>
        <authorList>
            <consortium name="The Broad Institute Genomics Platform"/>
            <consortium name="The Broad Institute Genome Sequencing Center for Infectious Disease"/>
            <person name="Wu L."/>
            <person name="Ma J."/>
        </authorList>
    </citation>
    <scope>NUCLEOTIDE SEQUENCE [LARGE SCALE GENOMIC DNA]</scope>
    <source>
        <strain evidence="4">CCUG 55074</strain>
    </source>
</reference>
<evidence type="ECO:0000313" key="4">
    <source>
        <dbReference type="Proteomes" id="UP001597216"/>
    </source>
</evidence>
<dbReference type="PANTHER" id="PTHR23028">
    <property type="entry name" value="ACETYLTRANSFERASE"/>
    <property type="match status" value="1"/>
</dbReference>
<feature type="transmembrane region" description="Helical" evidence="1">
    <location>
        <begin position="291"/>
        <end position="308"/>
    </location>
</feature>
<feature type="domain" description="Acyltransferase 3" evidence="2">
    <location>
        <begin position="20"/>
        <end position="334"/>
    </location>
</feature>
<feature type="transmembrane region" description="Helical" evidence="1">
    <location>
        <begin position="226"/>
        <end position="246"/>
    </location>
</feature>
<keyword evidence="4" id="KW-1185">Reference proteome</keyword>
<feature type="transmembrane region" description="Helical" evidence="1">
    <location>
        <begin position="197"/>
        <end position="219"/>
    </location>
</feature>
<gene>
    <name evidence="3" type="ORF">ACFQ27_20215</name>
</gene>
<proteinExistence type="predicted"/>
<dbReference type="RefSeq" id="WP_377354835.1">
    <property type="nucleotide sequence ID" value="NZ_JBHTLQ010000092.1"/>
</dbReference>
<dbReference type="InterPro" id="IPR050879">
    <property type="entry name" value="Acyltransferase_3"/>
</dbReference>